<evidence type="ECO:0000256" key="1">
    <source>
        <dbReference type="SAM" id="MobiDB-lite"/>
    </source>
</evidence>
<dbReference type="Pfam" id="PF01243">
    <property type="entry name" value="PNPOx_N"/>
    <property type="match status" value="1"/>
</dbReference>
<evidence type="ECO:0000313" key="3">
    <source>
        <dbReference type="EMBL" id="OYD08839.1"/>
    </source>
</evidence>
<dbReference type="PANTHER" id="PTHR42815">
    <property type="entry name" value="FAD-BINDING, PUTATIVE (AFU_ORTHOLOGUE AFUA_6G07600)-RELATED"/>
    <property type="match status" value="1"/>
</dbReference>
<comment type="caution">
    <text evidence="3">The sequence shown here is derived from an EMBL/GenBank/DDBJ whole genome shotgun (WGS) entry which is preliminary data.</text>
</comment>
<gene>
    <name evidence="3" type="ORF">CHM34_03360</name>
</gene>
<feature type="region of interest" description="Disordered" evidence="1">
    <location>
        <begin position="26"/>
        <end position="51"/>
    </location>
</feature>
<dbReference type="AlphaFoldDB" id="A0A235BA20"/>
<dbReference type="PANTHER" id="PTHR42815:SF2">
    <property type="entry name" value="FAD-BINDING, PUTATIVE (AFU_ORTHOLOGUE AFUA_6G07600)-RELATED"/>
    <property type="match status" value="1"/>
</dbReference>
<keyword evidence="4" id="KW-1185">Reference proteome</keyword>
<name>A0A235BA20_9BACL</name>
<dbReference type="SUPFAM" id="SSF50475">
    <property type="entry name" value="FMN-binding split barrel"/>
    <property type="match status" value="1"/>
</dbReference>
<sequence length="250" mass="28562">MLTSFYNRLMRKVKRIKSDMKDRVYTVNGESPADTDRPPLPGSQGEHTLQKADGTEKRALNFYNYQMLDRLNTVMQEYIARMEMVFISTADSKGECDCSFRAGSPGFVQVLDDRHLIYPEYRGNGVMASLGNILENDHIGLLFVDFFETAVGLHVNGKARIAENEELLSQPDLPHTLRREIEVQGGKKPERWVLIQVEEAYIHCSKHIPLLSKQSKSIDWGTDNTAKKGGDFFKAKHEERPWSPKLESTR</sequence>
<organism evidence="3 4">
    <name type="scientific">Paludifilum halophilum</name>
    <dbReference type="NCBI Taxonomy" id="1642702"/>
    <lineage>
        <taxon>Bacteria</taxon>
        <taxon>Bacillati</taxon>
        <taxon>Bacillota</taxon>
        <taxon>Bacilli</taxon>
        <taxon>Bacillales</taxon>
        <taxon>Thermoactinomycetaceae</taxon>
        <taxon>Paludifilum</taxon>
    </lineage>
</organism>
<dbReference type="Proteomes" id="UP000215459">
    <property type="component" value="Unassembled WGS sequence"/>
</dbReference>
<evidence type="ECO:0000259" key="2">
    <source>
        <dbReference type="Pfam" id="PF01243"/>
    </source>
</evidence>
<evidence type="ECO:0000313" key="4">
    <source>
        <dbReference type="Proteomes" id="UP000215459"/>
    </source>
</evidence>
<protein>
    <submittedName>
        <fullName evidence="3">Pyridoxamine 5-phosphate oxidase</fullName>
    </submittedName>
</protein>
<dbReference type="Gene3D" id="2.30.110.10">
    <property type="entry name" value="Electron Transport, Fmn-binding Protein, Chain A"/>
    <property type="match status" value="1"/>
</dbReference>
<dbReference type="InterPro" id="IPR011576">
    <property type="entry name" value="Pyridox_Oxase_N"/>
</dbReference>
<dbReference type="InterPro" id="IPR012349">
    <property type="entry name" value="Split_barrel_FMN-bd"/>
</dbReference>
<feature type="domain" description="Pyridoxamine 5'-phosphate oxidase N-terminal" evidence="2">
    <location>
        <begin position="75"/>
        <end position="204"/>
    </location>
</feature>
<feature type="region of interest" description="Disordered" evidence="1">
    <location>
        <begin position="229"/>
        <end position="250"/>
    </location>
</feature>
<dbReference type="OrthoDB" id="9796486at2"/>
<dbReference type="RefSeq" id="WP_094263187.1">
    <property type="nucleotide sequence ID" value="NZ_NOWF01000002.1"/>
</dbReference>
<reference evidence="3 4" key="1">
    <citation type="submission" date="2017-07" db="EMBL/GenBank/DDBJ databases">
        <title>The genome sequence of Paludifilum halophilum highlights mechanisms for microbial adaptation to high salt environemnts.</title>
        <authorList>
            <person name="Belbahri L."/>
        </authorList>
    </citation>
    <scope>NUCLEOTIDE SEQUENCE [LARGE SCALE GENOMIC DNA]</scope>
    <source>
        <strain evidence="3 4">DSM 102817</strain>
    </source>
</reference>
<dbReference type="EMBL" id="NOWF01000002">
    <property type="protein sequence ID" value="OYD08839.1"/>
    <property type="molecule type" value="Genomic_DNA"/>
</dbReference>
<proteinExistence type="predicted"/>
<accession>A0A235BA20</accession>